<feature type="binding site" evidence="5">
    <location>
        <position position="279"/>
    </location>
    <ligand>
        <name>dimethylallyl diphosphate</name>
        <dbReference type="ChEBI" id="CHEBI:57623"/>
    </ligand>
</feature>
<feature type="binding site" evidence="5">
    <location>
        <position position="234"/>
    </location>
    <ligand>
        <name>isopentenyl diphosphate</name>
        <dbReference type="ChEBI" id="CHEBI:128769"/>
    </ligand>
</feature>
<comment type="function">
    <text evidence="5">Catalyzes the conversion of 1-hydroxy-2-methyl-2-(E)-butenyl 4-diphosphate (HMBPP) into a mixture of isopentenyl diphosphate (IPP) and dimethylallyl diphosphate (DMAPP). Acts in the terminal step of the DOXP/MEP pathway for isoprenoid precursor biosynthesis.</text>
</comment>
<feature type="active site" description="Proton donor" evidence="5">
    <location>
        <position position="137"/>
    </location>
</feature>
<feature type="binding site" evidence="5">
    <location>
        <position position="135"/>
    </location>
    <ligand>
        <name>dimethylallyl diphosphate</name>
        <dbReference type="ChEBI" id="CHEBI:57623"/>
    </ligand>
</feature>
<dbReference type="RefSeq" id="WP_133283522.1">
    <property type="nucleotide sequence ID" value="NZ_SMSI01000001.1"/>
</dbReference>
<dbReference type="PANTHER" id="PTHR30426">
    <property type="entry name" value="4-HYDROXY-3-METHYLBUT-2-ENYL DIPHOSPHATE REDUCTASE"/>
    <property type="match status" value="1"/>
</dbReference>
<feature type="binding site" evidence="5">
    <location>
        <position position="85"/>
    </location>
    <ligand>
        <name>(2E)-4-hydroxy-3-methylbut-2-enyl diphosphate</name>
        <dbReference type="ChEBI" id="CHEBI:128753"/>
    </ligand>
</feature>
<comment type="caution">
    <text evidence="6">The sequence shown here is derived from an EMBL/GenBank/DDBJ whole genome shotgun (WGS) entry which is preliminary data.</text>
</comment>
<dbReference type="EMBL" id="SMSI01000001">
    <property type="protein sequence ID" value="TDH38688.1"/>
    <property type="molecule type" value="Genomic_DNA"/>
</dbReference>
<keyword evidence="4 5" id="KW-0411">Iron-sulfur</keyword>
<feature type="binding site" evidence="5">
    <location>
        <position position="85"/>
    </location>
    <ligand>
        <name>isopentenyl diphosphate</name>
        <dbReference type="ChEBI" id="CHEBI:128769"/>
    </ligand>
</feature>
<evidence type="ECO:0000313" key="7">
    <source>
        <dbReference type="Proteomes" id="UP000295131"/>
    </source>
</evidence>
<name>A0A4R5PP43_9HYPH</name>
<evidence type="ECO:0000256" key="4">
    <source>
        <dbReference type="ARBA" id="ARBA00023014"/>
    </source>
</evidence>
<feature type="binding site" evidence="5">
    <location>
        <position position="49"/>
    </location>
    <ligand>
        <name>dimethylallyl diphosphate</name>
        <dbReference type="ChEBI" id="CHEBI:57623"/>
    </ligand>
</feature>
<feature type="binding site" evidence="5">
    <location>
        <position position="135"/>
    </location>
    <ligand>
        <name>isopentenyl diphosphate</name>
        <dbReference type="ChEBI" id="CHEBI:128769"/>
    </ligand>
</feature>
<feature type="binding site" evidence="5">
    <location>
        <position position="49"/>
    </location>
    <ligand>
        <name>(2E)-4-hydroxy-3-methylbut-2-enyl diphosphate</name>
        <dbReference type="ChEBI" id="CHEBI:128753"/>
    </ligand>
</feature>
<comment type="similarity">
    <text evidence="5">Belongs to the IspH family.</text>
</comment>
<keyword evidence="7" id="KW-1185">Reference proteome</keyword>
<dbReference type="NCBIfam" id="TIGR00216">
    <property type="entry name" value="ispH_lytB"/>
    <property type="match status" value="1"/>
</dbReference>
<evidence type="ECO:0000256" key="3">
    <source>
        <dbReference type="ARBA" id="ARBA00023004"/>
    </source>
</evidence>
<feature type="binding site" evidence="5">
    <location>
        <position position="236"/>
    </location>
    <ligand>
        <name>isopentenyl diphosphate</name>
        <dbReference type="ChEBI" id="CHEBI:128769"/>
    </ligand>
</feature>
<feature type="binding site" evidence="5">
    <location>
        <position position="49"/>
    </location>
    <ligand>
        <name>isopentenyl diphosphate</name>
        <dbReference type="ChEBI" id="CHEBI:128769"/>
    </ligand>
</feature>
<dbReference type="UniPathway" id="UPA00059">
    <property type="reaction ID" value="UER00105"/>
</dbReference>
<dbReference type="Gene3D" id="3.40.1010.20">
    <property type="entry name" value="4-hydroxy-3-methylbut-2-enyl diphosphate reductase, catalytic domain"/>
    <property type="match status" value="2"/>
</dbReference>
<dbReference type="Proteomes" id="UP000295131">
    <property type="component" value="Unassembled WGS sequence"/>
</dbReference>
<dbReference type="CDD" id="cd13944">
    <property type="entry name" value="lytB_ispH"/>
    <property type="match status" value="1"/>
</dbReference>
<evidence type="ECO:0000313" key="6">
    <source>
        <dbReference type="EMBL" id="TDH38688.1"/>
    </source>
</evidence>
<dbReference type="InterPro" id="IPR003451">
    <property type="entry name" value="LytB/IspH"/>
</dbReference>
<dbReference type="PANTHER" id="PTHR30426:SF0">
    <property type="entry name" value="4-HYDROXY-3-METHYLBUT-2-ENYL DIPHOSPHATE REDUCTASE"/>
    <property type="match status" value="1"/>
</dbReference>
<evidence type="ECO:0000256" key="5">
    <source>
        <dbReference type="HAMAP-Rule" id="MF_00191"/>
    </source>
</evidence>
<dbReference type="NCBIfam" id="NF002190">
    <property type="entry name" value="PRK01045.1-4"/>
    <property type="match status" value="1"/>
</dbReference>
<feature type="binding site" evidence="5">
    <location>
        <position position="234"/>
    </location>
    <ligand>
        <name>dimethylallyl diphosphate</name>
        <dbReference type="ChEBI" id="CHEBI:57623"/>
    </ligand>
</feature>
<dbReference type="Pfam" id="PF02401">
    <property type="entry name" value="LYTB"/>
    <property type="match status" value="1"/>
</dbReference>
<proteinExistence type="inferred from homology"/>
<feature type="binding site" evidence="5">
    <location>
        <position position="279"/>
    </location>
    <ligand>
        <name>(2E)-4-hydroxy-3-methylbut-2-enyl diphosphate</name>
        <dbReference type="ChEBI" id="CHEBI:128753"/>
    </ligand>
</feature>
<feature type="binding site" evidence="5">
    <location>
        <position position="135"/>
    </location>
    <ligand>
        <name>(2E)-4-hydroxy-3-methylbut-2-enyl diphosphate</name>
        <dbReference type="ChEBI" id="CHEBI:128753"/>
    </ligand>
</feature>
<dbReference type="AlphaFoldDB" id="A0A4R5PP43"/>
<comment type="cofactor">
    <cofactor evidence="5">
        <name>[4Fe-4S] cluster</name>
        <dbReference type="ChEBI" id="CHEBI:49883"/>
    </cofactor>
    <text evidence="5">Binds 1 [4Fe-4S] cluster per subunit.</text>
</comment>
<feature type="binding site" evidence="5">
    <location>
        <position position="20"/>
    </location>
    <ligand>
        <name>[4Fe-4S] cluster</name>
        <dbReference type="ChEBI" id="CHEBI:49883"/>
    </ligand>
</feature>
<feature type="binding site" evidence="5">
    <location>
        <position position="236"/>
    </location>
    <ligand>
        <name>dimethylallyl diphosphate</name>
        <dbReference type="ChEBI" id="CHEBI:57623"/>
    </ligand>
</feature>
<reference evidence="6 7" key="1">
    <citation type="journal article" date="2013" name="Int. J. Syst. Evol. Microbiol.">
        <title>Hoeflea suaedae sp. nov., an endophytic bacterium isolated from the root of the halophyte Suaeda maritima.</title>
        <authorList>
            <person name="Chung E.J."/>
            <person name="Park J.A."/>
            <person name="Pramanik P."/>
            <person name="Bibi F."/>
            <person name="Jeon C.O."/>
            <person name="Chung Y.R."/>
        </authorList>
    </citation>
    <scope>NUCLEOTIDE SEQUENCE [LARGE SCALE GENOMIC DNA]</scope>
    <source>
        <strain evidence="6 7">YC6898</strain>
    </source>
</reference>
<keyword evidence="1 5" id="KW-0004">4Fe-4S</keyword>
<gene>
    <name evidence="5 6" type="primary">ispH</name>
    <name evidence="6" type="ORF">E2A64_06210</name>
</gene>
<comment type="catalytic activity">
    <reaction evidence="5">
        <text>isopentenyl diphosphate + 2 oxidized [2Fe-2S]-[ferredoxin] + H2O = (2E)-4-hydroxy-3-methylbut-2-enyl diphosphate + 2 reduced [2Fe-2S]-[ferredoxin] + 2 H(+)</text>
        <dbReference type="Rhea" id="RHEA:24488"/>
        <dbReference type="Rhea" id="RHEA-COMP:10000"/>
        <dbReference type="Rhea" id="RHEA-COMP:10001"/>
        <dbReference type="ChEBI" id="CHEBI:15377"/>
        <dbReference type="ChEBI" id="CHEBI:15378"/>
        <dbReference type="ChEBI" id="CHEBI:33737"/>
        <dbReference type="ChEBI" id="CHEBI:33738"/>
        <dbReference type="ChEBI" id="CHEBI:128753"/>
        <dbReference type="ChEBI" id="CHEBI:128769"/>
        <dbReference type="EC" id="1.17.7.4"/>
    </reaction>
</comment>
<feature type="binding site" evidence="5">
    <location>
        <position position="176"/>
    </location>
    <ligand>
        <name>(2E)-4-hydroxy-3-methylbut-2-enyl diphosphate</name>
        <dbReference type="ChEBI" id="CHEBI:128753"/>
    </ligand>
</feature>
<keyword evidence="3 5" id="KW-0408">Iron</keyword>
<feature type="binding site" evidence="5">
    <location>
        <position position="85"/>
    </location>
    <ligand>
        <name>dimethylallyl diphosphate</name>
        <dbReference type="ChEBI" id="CHEBI:57623"/>
    </ligand>
</feature>
<feature type="binding site" evidence="5">
    <location>
        <position position="234"/>
    </location>
    <ligand>
        <name>(2E)-4-hydroxy-3-methylbut-2-enyl diphosphate</name>
        <dbReference type="ChEBI" id="CHEBI:128753"/>
    </ligand>
</feature>
<feature type="binding site" evidence="5">
    <location>
        <position position="279"/>
    </location>
    <ligand>
        <name>isopentenyl diphosphate</name>
        <dbReference type="ChEBI" id="CHEBI:128769"/>
    </ligand>
</feature>
<dbReference type="GO" id="GO:0051745">
    <property type="term" value="F:4-hydroxy-3-methylbut-2-enyl diphosphate reductase activity"/>
    <property type="evidence" value="ECO:0007669"/>
    <property type="project" value="UniProtKB-UniRule"/>
</dbReference>
<feature type="binding site" evidence="5">
    <location>
        <position position="107"/>
    </location>
    <ligand>
        <name>[4Fe-4S] cluster</name>
        <dbReference type="ChEBI" id="CHEBI:49883"/>
    </ligand>
</feature>
<dbReference type="GO" id="GO:0019288">
    <property type="term" value="P:isopentenyl diphosphate biosynthetic process, methylerythritol 4-phosphate pathway"/>
    <property type="evidence" value="ECO:0007669"/>
    <property type="project" value="UniProtKB-UniRule"/>
</dbReference>
<dbReference type="HAMAP" id="MF_00191">
    <property type="entry name" value="IspH"/>
    <property type="match status" value="1"/>
</dbReference>
<comment type="catalytic activity">
    <reaction evidence="5">
        <text>dimethylallyl diphosphate + 2 oxidized [2Fe-2S]-[ferredoxin] + H2O = (2E)-4-hydroxy-3-methylbut-2-enyl diphosphate + 2 reduced [2Fe-2S]-[ferredoxin] + 2 H(+)</text>
        <dbReference type="Rhea" id="RHEA:24825"/>
        <dbReference type="Rhea" id="RHEA-COMP:10000"/>
        <dbReference type="Rhea" id="RHEA-COMP:10001"/>
        <dbReference type="ChEBI" id="CHEBI:15377"/>
        <dbReference type="ChEBI" id="CHEBI:15378"/>
        <dbReference type="ChEBI" id="CHEBI:33737"/>
        <dbReference type="ChEBI" id="CHEBI:33738"/>
        <dbReference type="ChEBI" id="CHEBI:57623"/>
        <dbReference type="ChEBI" id="CHEBI:128753"/>
        <dbReference type="EC" id="1.17.7.4"/>
    </reaction>
</comment>
<dbReference type="OrthoDB" id="9804068at2"/>
<feature type="binding site" evidence="5">
    <location>
        <position position="235"/>
    </location>
    <ligand>
        <name>isopentenyl diphosphate</name>
        <dbReference type="ChEBI" id="CHEBI:128769"/>
    </ligand>
</feature>
<dbReference type="Gene3D" id="3.40.50.11270">
    <property type="match status" value="1"/>
</dbReference>
<sequence>MRPMTRHKLTIRLCGPRGFCAGVDRAIQIVVLALKKYGAPVYVRHEIVHNRFVVEGLEAQGAVFVEELDEIPPEHHGQPVIFSAHGVPKSVPADAEGRNLFYLDATCPLVSKVHKQAMRHERLGRHVLLIGHRGHPEVIGTMGQLPEGAVTLIETVDDVDALSPADPEALGFVTQTTLSVDDTAQVITRLHERFPAITAPAAESICYATTNRQDAVKAAAPGCDLFAVVGAPNSSNSRRLVEVALKAGAERSILLQRASEIDWDDIGEISTLGLSAGASAPEVVVAEIIDAFRDRFDVTIELAETTQETENFLVNRELRDVELTIDDMAFVNGTN</sequence>
<keyword evidence="2 5" id="KW-0479">Metal-binding</keyword>
<comment type="pathway">
    <text evidence="5">Isoprenoid biosynthesis; isopentenyl diphosphate biosynthesis via DXP pathway; isopentenyl diphosphate from 1-deoxy-D-xylulose 5-phosphate: step 6/6.</text>
</comment>
<feature type="binding site" evidence="5">
    <location>
        <position position="206"/>
    </location>
    <ligand>
        <name>[4Fe-4S] cluster</name>
        <dbReference type="ChEBI" id="CHEBI:49883"/>
    </ligand>
</feature>
<accession>A0A4R5PP43</accession>
<keyword evidence="5 6" id="KW-0560">Oxidoreductase</keyword>
<dbReference type="EC" id="1.17.7.4" evidence="5"/>
<protein>
    <recommendedName>
        <fullName evidence="5">4-hydroxy-3-methylbut-2-enyl diphosphate reductase</fullName>
        <shortName evidence="5">HMBPP reductase</shortName>
        <ecNumber evidence="5">1.17.7.4</ecNumber>
    </recommendedName>
</protein>
<keyword evidence="5" id="KW-0414">Isoprene biosynthesis</keyword>
<dbReference type="GO" id="GO:0046872">
    <property type="term" value="F:metal ion binding"/>
    <property type="evidence" value="ECO:0007669"/>
    <property type="project" value="UniProtKB-KW"/>
</dbReference>
<feature type="binding site" evidence="5">
    <location>
        <position position="236"/>
    </location>
    <ligand>
        <name>(2E)-4-hydroxy-3-methylbut-2-enyl diphosphate</name>
        <dbReference type="ChEBI" id="CHEBI:128753"/>
    </ligand>
</feature>
<dbReference type="GO" id="GO:0050992">
    <property type="term" value="P:dimethylallyl diphosphate biosynthetic process"/>
    <property type="evidence" value="ECO:0007669"/>
    <property type="project" value="UniProtKB-UniRule"/>
</dbReference>
<dbReference type="GO" id="GO:0051539">
    <property type="term" value="F:4 iron, 4 sulfur cluster binding"/>
    <property type="evidence" value="ECO:0007669"/>
    <property type="project" value="UniProtKB-UniRule"/>
</dbReference>
<dbReference type="GO" id="GO:0016114">
    <property type="term" value="P:terpenoid biosynthetic process"/>
    <property type="evidence" value="ECO:0007669"/>
    <property type="project" value="UniProtKB-UniRule"/>
</dbReference>
<comment type="pathway">
    <text evidence="5">Isoprenoid biosynthesis; dimethylallyl diphosphate biosynthesis; dimethylallyl diphosphate from (2E)-4-hydroxy-3-methylbutenyl diphosphate: step 1/1.</text>
</comment>
<feature type="binding site" evidence="5">
    <location>
        <position position="235"/>
    </location>
    <ligand>
        <name>dimethylallyl diphosphate</name>
        <dbReference type="ChEBI" id="CHEBI:57623"/>
    </ligand>
</feature>
<organism evidence="6 7">
    <name type="scientific">Pseudohoeflea suaedae</name>
    <dbReference type="NCBI Taxonomy" id="877384"/>
    <lineage>
        <taxon>Bacteria</taxon>
        <taxon>Pseudomonadati</taxon>
        <taxon>Pseudomonadota</taxon>
        <taxon>Alphaproteobacteria</taxon>
        <taxon>Hyphomicrobiales</taxon>
        <taxon>Rhizobiaceae</taxon>
        <taxon>Pseudohoeflea</taxon>
    </lineage>
</organism>
<evidence type="ECO:0000256" key="1">
    <source>
        <dbReference type="ARBA" id="ARBA00022485"/>
    </source>
</evidence>
<evidence type="ECO:0000256" key="2">
    <source>
        <dbReference type="ARBA" id="ARBA00022723"/>
    </source>
</evidence>
<dbReference type="UniPathway" id="UPA00056">
    <property type="reaction ID" value="UER00097"/>
</dbReference>
<feature type="binding site" evidence="5">
    <location>
        <position position="235"/>
    </location>
    <ligand>
        <name>(2E)-4-hydroxy-3-methylbut-2-enyl diphosphate</name>
        <dbReference type="ChEBI" id="CHEBI:128753"/>
    </ligand>
</feature>